<dbReference type="GO" id="GO:0004713">
    <property type="term" value="F:protein tyrosine kinase activity"/>
    <property type="evidence" value="ECO:0007669"/>
    <property type="project" value="TreeGrafter"/>
</dbReference>
<sequence>MKKTFRRINSKIVFLAAFVMLSIYFLLIKAELYESQSALIVRDLSSASPASSLGLQLLGVGSSSQLQDSMVVKEFLESLDMFLILDKEFGLIKHYKSDKIDFIERLGADATMEEALKFYQKRLKVHYDETSGILHIAYAYTDAKTTQKILQYMINKVEHEINEFNRKKAKKQLSFIELEYKKSKEKMLESAAALQRYQNEHLLLDPETQATSSTALIANLEATLSQKKIEYQTKSTYLNSDNYELLRLKSEIKEIKNSLENIKKGLTGKSKNRLNKILFEYDRLKMQLEFNTEVYKNTLLQLETTKLDILKKAKTLSIISKPNLPDGYTYPDKPRVFVTIVIAMLLLYGIFAMLLAIIKDHKE</sequence>
<evidence type="ECO:0000313" key="4">
    <source>
        <dbReference type="Proteomes" id="UP000593719"/>
    </source>
</evidence>
<accession>A0A7M1AZ09</accession>
<reference evidence="3 4" key="1">
    <citation type="submission" date="2019-06" db="EMBL/GenBank/DDBJ databases">
        <title>Sulfurimonas gotlandica sp. nov., a chemoautotrophic and psychrotolerant epsilonproteobacterium isolated from a pelagic redoxcline, and an emended description of the genus Sulfurimonas.</title>
        <authorList>
            <person name="Wang S."/>
            <person name="Jiang L."/>
            <person name="Shao Z."/>
        </authorList>
    </citation>
    <scope>NUCLEOTIDE SEQUENCE [LARGE SCALE GENOMIC DNA]</scope>
    <source>
        <strain evidence="3 4">S2-6</strain>
    </source>
</reference>
<evidence type="ECO:0000256" key="2">
    <source>
        <dbReference type="SAM" id="Phobius"/>
    </source>
</evidence>
<dbReference type="GO" id="GO:0005886">
    <property type="term" value="C:plasma membrane"/>
    <property type="evidence" value="ECO:0007669"/>
    <property type="project" value="TreeGrafter"/>
</dbReference>
<keyword evidence="1" id="KW-0175">Coiled coil</keyword>
<dbReference type="AlphaFoldDB" id="A0A7M1AZ09"/>
<keyword evidence="2" id="KW-1133">Transmembrane helix</keyword>
<dbReference type="KEGG" id="ssei:FJR45_01425"/>
<dbReference type="PANTHER" id="PTHR32309:SF13">
    <property type="entry name" value="FERRIC ENTEROBACTIN TRANSPORT PROTEIN FEPE"/>
    <property type="match status" value="1"/>
</dbReference>
<dbReference type="EMBL" id="CP041235">
    <property type="protein sequence ID" value="QOP42680.1"/>
    <property type="molecule type" value="Genomic_DNA"/>
</dbReference>
<evidence type="ECO:0000313" key="3">
    <source>
        <dbReference type="EMBL" id="QOP42680.1"/>
    </source>
</evidence>
<evidence type="ECO:0008006" key="5">
    <source>
        <dbReference type="Google" id="ProtNLM"/>
    </source>
</evidence>
<gene>
    <name evidence="3" type="ORF">FJR45_01425</name>
</gene>
<proteinExistence type="predicted"/>
<protein>
    <recommendedName>
        <fullName evidence="5">Capsule biosynthesis protein</fullName>
    </recommendedName>
</protein>
<evidence type="ECO:0000256" key="1">
    <source>
        <dbReference type="SAM" id="Coils"/>
    </source>
</evidence>
<feature type="transmembrane region" description="Helical" evidence="2">
    <location>
        <begin position="336"/>
        <end position="358"/>
    </location>
</feature>
<dbReference type="InterPro" id="IPR050445">
    <property type="entry name" value="Bact_polysacc_biosynth/exp"/>
</dbReference>
<dbReference type="PANTHER" id="PTHR32309">
    <property type="entry name" value="TYROSINE-PROTEIN KINASE"/>
    <property type="match status" value="1"/>
</dbReference>
<keyword evidence="2" id="KW-0472">Membrane</keyword>
<keyword evidence="2" id="KW-0812">Transmembrane</keyword>
<feature type="transmembrane region" description="Helical" evidence="2">
    <location>
        <begin position="12"/>
        <end position="28"/>
    </location>
</feature>
<dbReference type="RefSeq" id="WP_193151035.1">
    <property type="nucleotide sequence ID" value="NZ_CP041235.1"/>
</dbReference>
<keyword evidence="4" id="KW-1185">Reference proteome</keyword>
<feature type="coiled-coil region" evidence="1">
    <location>
        <begin position="154"/>
        <end position="200"/>
    </location>
</feature>
<name>A0A7M1AZ09_9BACT</name>
<organism evidence="3 4">
    <name type="scientific">Sulfurimonas sediminis</name>
    <dbReference type="NCBI Taxonomy" id="2590020"/>
    <lineage>
        <taxon>Bacteria</taxon>
        <taxon>Pseudomonadati</taxon>
        <taxon>Campylobacterota</taxon>
        <taxon>Epsilonproteobacteria</taxon>
        <taxon>Campylobacterales</taxon>
        <taxon>Sulfurimonadaceae</taxon>
        <taxon>Sulfurimonas</taxon>
    </lineage>
</organism>
<dbReference type="Proteomes" id="UP000593719">
    <property type="component" value="Chromosome"/>
</dbReference>